<evidence type="ECO:0000313" key="3">
    <source>
        <dbReference type="Proteomes" id="UP000197535"/>
    </source>
</evidence>
<dbReference type="CDD" id="cd08241">
    <property type="entry name" value="QOR1"/>
    <property type="match status" value="1"/>
</dbReference>
<dbReference type="InterPro" id="IPR013149">
    <property type="entry name" value="ADH-like_C"/>
</dbReference>
<dbReference type="Proteomes" id="UP000197535">
    <property type="component" value="Unassembled WGS sequence"/>
</dbReference>
<dbReference type="PANTHER" id="PTHR43677">
    <property type="entry name" value="SHORT-CHAIN DEHYDROGENASE/REDUCTASE"/>
    <property type="match status" value="1"/>
</dbReference>
<organism evidence="2 3">
    <name type="scientific">Noviherbaspirillum denitrificans</name>
    <dbReference type="NCBI Taxonomy" id="1968433"/>
    <lineage>
        <taxon>Bacteria</taxon>
        <taxon>Pseudomonadati</taxon>
        <taxon>Pseudomonadota</taxon>
        <taxon>Betaproteobacteria</taxon>
        <taxon>Burkholderiales</taxon>
        <taxon>Oxalobacteraceae</taxon>
        <taxon>Noviherbaspirillum</taxon>
    </lineage>
</organism>
<dbReference type="SUPFAM" id="SSF51735">
    <property type="entry name" value="NAD(P)-binding Rossmann-fold domains"/>
    <property type="match status" value="1"/>
</dbReference>
<dbReference type="PROSITE" id="PS01162">
    <property type="entry name" value="QOR_ZETA_CRYSTAL"/>
    <property type="match status" value="1"/>
</dbReference>
<sequence>MRAILIREHGEPASLKIEEIPPRAVGSDEVLIDVHAIGINYPDLLVIRGQYQILPPRPFSPGKDAAGVVRAVGKNVTTCKPGDRVVAQVEHGAYAEQLVTRASNCFVLPDAMPFTDAAAMGLVYQTAHFALVERGQFRPGETVLVNGAAGGVGLAAVQIAKALGATVLAGVREEGHARLARENGADAIIDLGADDLHEAVRRQVREATNGHGADIVLDPLGGDAFDASLRALAWRGRMVVIGFAAGRIPSIKANYLLVKNIAVSGLQWSDYRDRDPAWVRRVQAEIFSLYSAGKIRPSVMRAFPMEQFAEALSLVGSGKVHGKVVLTTDNDKS</sequence>
<evidence type="ECO:0000259" key="1">
    <source>
        <dbReference type="SMART" id="SM00829"/>
    </source>
</evidence>
<dbReference type="Gene3D" id="3.90.180.10">
    <property type="entry name" value="Medium-chain alcohol dehydrogenases, catalytic domain"/>
    <property type="match status" value="1"/>
</dbReference>
<dbReference type="OrthoDB" id="4190732at2"/>
<accession>A0A254T665</accession>
<dbReference type="RefSeq" id="WP_088710690.1">
    <property type="nucleotide sequence ID" value="NZ_LSTO01000020.1"/>
</dbReference>
<feature type="domain" description="Enoyl reductase (ER)" evidence="1">
    <location>
        <begin position="10"/>
        <end position="326"/>
    </location>
</feature>
<gene>
    <name evidence="2" type="ORF">AYR66_03130</name>
</gene>
<dbReference type="Pfam" id="PF00107">
    <property type="entry name" value="ADH_zinc_N"/>
    <property type="match status" value="1"/>
</dbReference>
<dbReference type="PANTHER" id="PTHR43677:SF4">
    <property type="entry name" value="QUINONE OXIDOREDUCTASE-LIKE PROTEIN 2"/>
    <property type="match status" value="1"/>
</dbReference>
<proteinExistence type="predicted"/>
<dbReference type="Gene3D" id="3.40.50.720">
    <property type="entry name" value="NAD(P)-binding Rossmann-like Domain"/>
    <property type="match status" value="1"/>
</dbReference>
<keyword evidence="3" id="KW-1185">Reference proteome</keyword>
<dbReference type="AlphaFoldDB" id="A0A254T665"/>
<dbReference type="InterPro" id="IPR013154">
    <property type="entry name" value="ADH-like_N"/>
</dbReference>
<comment type="caution">
    <text evidence="2">The sequence shown here is derived from an EMBL/GenBank/DDBJ whole genome shotgun (WGS) entry which is preliminary data.</text>
</comment>
<dbReference type="GO" id="GO:0016491">
    <property type="term" value="F:oxidoreductase activity"/>
    <property type="evidence" value="ECO:0007669"/>
    <property type="project" value="InterPro"/>
</dbReference>
<name>A0A254T665_9BURK</name>
<dbReference type="InterPro" id="IPR011032">
    <property type="entry name" value="GroES-like_sf"/>
</dbReference>
<protein>
    <submittedName>
        <fullName evidence="2">NADPH:quinone oxidoreductase</fullName>
    </submittedName>
</protein>
<dbReference type="Pfam" id="PF08240">
    <property type="entry name" value="ADH_N"/>
    <property type="match status" value="1"/>
</dbReference>
<reference evidence="2 3" key="1">
    <citation type="submission" date="2016-02" db="EMBL/GenBank/DDBJ databases">
        <authorList>
            <person name="Wen L."/>
            <person name="He K."/>
            <person name="Yang H."/>
        </authorList>
    </citation>
    <scope>NUCLEOTIDE SEQUENCE [LARGE SCALE GENOMIC DNA]</scope>
    <source>
        <strain evidence="2 3">TSA40</strain>
    </source>
</reference>
<dbReference type="GO" id="GO:0008270">
    <property type="term" value="F:zinc ion binding"/>
    <property type="evidence" value="ECO:0007669"/>
    <property type="project" value="InterPro"/>
</dbReference>
<dbReference type="InterPro" id="IPR002364">
    <property type="entry name" value="Quin_OxRdtase/zeta-crystal_CS"/>
</dbReference>
<dbReference type="SMART" id="SM00829">
    <property type="entry name" value="PKS_ER"/>
    <property type="match status" value="1"/>
</dbReference>
<dbReference type="EMBL" id="LSTO01000020">
    <property type="protein sequence ID" value="OWW18164.1"/>
    <property type="molecule type" value="Genomic_DNA"/>
</dbReference>
<dbReference type="InterPro" id="IPR051397">
    <property type="entry name" value="Zn-ADH-like_protein"/>
</dbReference>
<dbReference type="SUPFAM" id="SSF50129">
    <property type="entry name" value="GroES-like"/>
    <property type="match status" value="1"/>
</dbReference>
<dbReference type="InterPro" id="IPR036291">
    <property type="entry name" value="NAD(P)-bd_dom_sf"/>
</dbReference>
<dbReference type="InterPro" id="IPR020843">
    <property type="entry name" value="ER"/>
</dbReference>
<evidence type="ECO:0000313" key="2">
    <source>
        <dbReference type="EMBL" id="OWW18164.1"/>
    </source>
</evidence>